<comment type="subcellular location">
    <subcellularLocation>
        <location evidence="1">Membrane</location>
    </subcellularLocation>
</comment>
<keyword evidence="2 4" id="KW-0472">Membrane</keyword>
<dbReference type="GO" id="GO:0005102">
    <property type="term" value="F:signaling receptor binding"/>
    <property type="evidence" value="ECO:0007669"/>
    <property type="project" value="TreeGrafter"/>
</dbReference>
<gene>
    <name evidence="5" type="ORF">PFLUV_G00002570</name>
</gene>
<dbReference type="GO" id="GO:0001817">
    <property type="term" value="P:regulation of cytokine production"/>
    <property type="evidence" value="ECO:0007669"/>
    <property type="project" value="TreeGrafter"/>
</dbReference>
<comment type="caution">
    <text evidence="5">The sequence shown here is derived from an EMBL/GenBank/DDBJ whole genome shotgun (WGS) entry which is preliminary data.</text>
</comment>
<dbReference type="InterPro" id="IPR050504">
    <property type="entry name" value="IgSF_BTN/MOG"/>
</dbReference>
<evidence type="ECO:0000256" key="1">
    <source>
        <dbReference type="ARBA" id="ARBA00004370"/>
    </source>
</evidence>
<evidence type="ECO:0000256" key="3">
    <source>
        <dbReference type="ARBA" id="ARBA00023319"/>
    </source>
</evidence>
<sequence>MRRGFLLSDLNQTVEAEEGHDVTLQGRLDPPVDLSSYTFDVARLDLGIYGDVYSYRRGEDHLDDQMDRYRDRTTLNHEDLIRGIVALKISSVTLSDSGPYKVYVPDLRASFIVNITVGSAKEEFVWKTVVPIVCVCVAAVGVLLLLLVKRGVIRICKKTKEAETRPDNLSVNYLRTETTEEDGDPPSAEDTV</sequence>
<accession>A0A6A5FPK3</accession>
<evidence type="ECO:0008006" key="7">
    <source>
        <dbReference type="Google" id="ProtNLM"/>
    </source>
</evidence>
<dbReference type="SUPFAM" id="SSF48726">
    <property type="entry name" value="Immunoglobulin"/>
    <property type="match status" value="1"/>
</dbReference>
<dbReference type="PANTHER" id="PTHR24100:SF151">
    <property type="entry name" value="ICOS LIGAND"/>
    <property type="match status" value="1"/>
</dbReference>
<proteinExistence type="predicted"/>
<dbReference type="AlphaFoldDB" id="A0A6A5FPK3"/>
<dbReference type="EMBL" id="VHII01000001">
    <property type="protein sequence ID" value="KAF1394585.1"/>
    <property type="molecule type" value="Genomic_DNA"/>
</dbReference>
<feature type="transmembrane region" description="Helical" evidence="4">
    <location>
        <begin position="124"/>
        <end position="148"/>
    </location>
</feature>
<dbReference type="PANTHER" id="PTHR24100">
    <property type="entry name" value="BUTYROPHILIN"/>
    <property type="match status" value="1"/>
</dbReference>
<dbReference type="GO" id="GO:0050852">
    <property type="term" value="P:T cell receptor signaling pathway"/>
    <property type="evidence" value="ECO:0007669"/>
    <property type="project" value="TreeGrafter"/>
</dbReference>
<evidence type="ECO:0000313" key="6">
    <source>
        <dbReference type="Proteomes" id="UP000465112"/>
    </source>
</evidence>
<dbReference type="InterPro" id="IPR036179">
    <property type="entry name" value="Ig-like_dom_sf"/>
</dbReference>
<dbReference type="InterPro" id="IPR013783">
    <property type="entry name" value="Ig-like_fold"/>
</dbReference>
<protein>
    <recommendedName>
        <fullName evidence="7">Immunoglobulin V-set domain-containing protein</fullName>
    </recommendedName>
</protein>
<dbReference type="Proteomes" id="UP000465112">
    <property type="component" value="Chromosome 1"/>
</dbReference>
<evidence type="ECO:0000256" key="2">
    <source>
        <dbReference type="ARBA" id="ARBA00023136"/>
    </source>
</evidence>
<keyword evidence="6" id="KW-1185">Reference proteome</keyword>
<organism evidence="5 6">
    <name type="scientific">Perca fluviatilis</name>
    <name type="common">European perch</name>
    <dbReference type="NCBI Taxonomy" id="8168"/>
    <lineage>
        <taxon>Eukaryota</taxon>
        <taxon>Metazoa</taxon>
        <taxon>Chordata</taxon>
        <taxon>Craniata</taxon>
        <taxon>Vertebrata</taxon>
        <taxon>Euteleostomi</taxon>
        <taxon>Actinopterygii</taxon>
        <taxon>Neopterygii</taxon>
        <taxon>Teleostei</taxon>
        <taxon>Neoteleostei</taxon>
        <taxon>Acanthomorphata</taxon>
        <taxon>Eupercaria</taxon>
        <taxon>Perciformes</taxon>
        <taxon>Percoidei</taxon>
        <taxon>Percidae</taxon>
        <taxon>Percinae</taxon>
        <taxon>Perca</taxon>
    </lineage>
</organism>
<dbReference type="GO" id="GO:0009897">
    <property type="term" value="C:external side of plasma membrane"/>
    <property type="evidence" value="ECO:0007669"/>
    <property type="project" value="TreeGrafter"/>
</dbReference>
<keyword evidence="4" id="KW-0812">Transmembrane</keyword>
<keyword evidence="4" id="KW-1133">Transmembrane helix</keyword>
<dbReference type="Gene3D" id="2.60.40.10">
    <property type="entry name" value="Immunoglobulins"/>
    <property type="match status" value="1"/>
</dbReference>
<keyword evidence="3" id="KW-0393">Immunoglobulin domain</keyword>
<name>A0A6A5FPK3_PERFL</name>
<reference evidence="5 6" key="1">
    <citation type="submission" date="2019-06" db="EMBL/GenBank/DDBJ databases">
        <title>A chromosome-scale genome assembly of the European perch, Perca fluviatilis.</title>
        <authorList>
            <person name="Roques C."/>
            <person name="Zahm M."/>
            <person name="Cabau C."/>
            <person name="Klopp C."/>
            <person name="Bouchez O."/>
            <person name="Donnadieu C."/>
            <person name="Kuhl H."/>
            <person name="Gislard M."/>
            <person name="Guendouz S."/>
            <person name="Journot L."/>
            <person name="Haffray P."/>
            <person name="Bestin A."/>
            <person name="Morvezen R."/>
            <person name="Feron R."/>
            <person name="Wen M."/>
            <person name="Jouanno E."/>
            <person name="Herpin A."/>
            <person name="Schartl M."/>
            <person name="Postlethwait J."/>
            <person name="Schaerlinger B."/>
            <person name="Chardard D."/>
            <person name="Lecocq T."/>
            <person name="Poncet C."/>
            <person name="Jaffrelo L."/>
            <person name="Lampietro C."/>
            <person name="Guiguen Y."/>
        </authorList>
    </citation>
    <scope>NUCLEOTIDE SEQUENCE [LARGE SCALE GENOMIC DNA]</scope>
    <source>
        <tissue evidence="5">Blood</tissue>
    </source>
</reference>
<evidence type="ECO:0000313" key="5">
    <source>
        <dbReference type="EMBL" id="KAF1394585.1"/>
    </source>
</evidence>
<evidence type="ECO:0000256" key="4">
    <source>
        <dbReference type="SAM" id="Phobius"/>
    </source>
</evidence>